<evidence type="ECO:0000256" key="1">
    <source>
        <dbReference type="ARBA" id="ARBA00008455"/>
    </source>
</evidence>
<name>A0A090M7J9_OSTTA</name>
<organism evidence="6 7">
    <name type="scientific">Ostreococcus tauri</name>
    <name type="common">Marine green alga</name>
    <dbReference type="NCBI Taxonomy" id="70448"/>
    <lineage>
        <taxon>Eukaryota</taxon>
        <taxon>Viridiplantae</taxon>
        <taxon>Chlorophyta</taxon>
        <taxon>Mamiellophyceae</taxon>
        <taxon>Mamiellales</taxon>
        <taxon>Bathycoccaceae</taxon>
        <taxon>Ostreococcus</taxon>
    </lineage>
</organism>
<dbReference type="RefSeq" id="XP_022839400.1">
    <property type="nucleotide sequence ID" value="XM_022983768.1"/>
</dbReference>
<dbReference type="InParanoid" id="A0A090M7J9"/>
<gene>
    <name evidence="6" type="ORF">OT_ostta07g01680</name>
</gene>
<dbReference type="InterPro" id="IPR039417">
    <property type="entry name" value="Peptidase_C1A_papain-like"/>
</dbReference>
<dbReference type="PROSITE" id="PS00639">
    <property type="entry name" value="THIOL_PROTEASE_HIS"/>
    <property type="match status" value="1"/>
</dbReference>
<dbReference type="KEGG" id="ota:OT_ostta07g01680"/>
<accession>A0A090M7J9</accession>
<dbReference type="SMART" id="SM00848">
    <property type="entry name" value="Inhibitor_I29"/>
    <property type="match status" value="1"/>
</dbReference>
<evidence type="ECO:0000259" key="5">
    <source>
        <dbReference type="SMART" id="SM00848"/>
    </source>
</evidence>
<dbReference type="Pfam" id="PF00112">
    <property type="entry name" value="Peptidase_C1"/>
    <property type="match status" value="1"/>
</dbReference>
<dbReference type="GO" id="GO:0006508">
    <property type="term" value="P:proteolysis"/>
    <property type="evidence" value="ECO:0007669"/>
    <property type="project" value="InterPro"/>
</dbReference>
<proteinExistence type="inferred from homology"/>
<dbReference type="PANTHER" id="PTHR12411">
    <property type="entry name" value="CYSTEINE PROTEASE FAMILY C1-RELATED"/>
    <property type="match status" value="1"/>
</dbReference>
<dbReference type="InterPro" id="IPR013128">
    <property type="entry name" value="Peptidase_C1A"/>
</dbReference>
<feature type="region of interest" description="Disordered" evidence="2">
    <location>
        <begin position="139"/>
        <end position="216"/>
    </location>
</feature>
<dbReference type="Gene3D" id="3.90.70.10">
    <property type="entry name" value="Cysteine proteinases"/>
    <property type="match status" value="1"/>
</dbReference>
<keyword evidence="7" id="KW-1185">Reference proteome</keyword>
<dbReference type="Proteomes" id="UP000009170">
    <property type="component" value="Unassembled WGS sequence"/>
</dbReference>
<dbReference type="InterPro" id="IPR038765">
    <property type="entry name" value="Papain-like_cys_pep_sf"/>
</dbReference>
<feature type="signal peptide" evidence="3">
    <location>
        <begin position="1"/>
        <end position="27"/>
    </location>
</feature>
<comment type="caution">
    <text evidence="6">The sequence shown here is derived from an EMBL/GenBank/DDBJ whole genome shotgun (WGS) entry which is preliminary data.</text>
</comment>
<reference evidence="7" key="1">
    <citation type="journal article" date="2006" name="Proc. Natl. Acad. Sci. U.S.A.">
        <title>Genome analysis of the smallest free-living eukaryote Ostreococcus tauri unveils many unique features.</title>
        <authorList>
            <person name="Derelle E."/>
            <person name="Ferraz C."/>
            <person name="Rombauts S."/>
            <person name="Rouze P."/>
            <person name="Worden A.Z."/>
            <person name="Robbens S."/>
            <person name="Partensky F."/>
            <person name="Degroeve S."/>
            <person name="Echeynie S."/>
            <person name="Cooke R."/>
            <person name="Saeys Y."/>
            <person name="Wuyts J."/>
            <person name="Jabbari K."/>
            <person name="Bowler C."/>
            <person name="Panaud O."/>
            <person name="Piegu B."/>
            <person name="Ball S.G."/>
            <person name="Ral J.-P."/>
            <person name="Bouget F.-Y."/>
            <person name="Piganeau G."/>
            <person name="De Baets B."/>
            <person name="Picard A."/>
            <person name="Delseny M."/>
            <person name="Demaille J."/>
            <person name="Van de Peer Y."/>
            <person name="Moreau H."/>
        </authorList>
    </citation>
    <scope>NUCLEOTIDE SEQUENCE [LARGE SCALE GENOMIC DNA]</scope>
    <source>
        <strain evidence="7">OTTH 0595 / CCAP 157/2 / RCC745</strain>
    </source>
</reference>
<dbReference type="InterPro" id="IPR000668">
    <property type="entry name" value="Peptidase_C1A_C"/>
</dbReference>
<feature type="chain" id="PRO_5018776038" evidence="3">
    <location>
        <begin position="28"/>
        <end position="607"/>
    </location>
</feature>
<evidence type="ECO:0000313" key="6">
    <source>
        <dbReference type="EMBL" id="CEF98662.1"/>
    </source>
</evidence>
<evidence type="ECO:0000313" key="7">
    <source>
        <dbReference type="Proteomes" id="UP000009170"/>
    </source>
</evidence>
<dbReference type="Pfam" id="PF08246">
    <property type="entry name" value="Inhibitor_I29"/>
    <property type="match status" value="1"/>
</dbReference>
<dbReference type="STRING" id="70448.A0A090M7J9"/>
<evidence type="ECO:0000259" key="4">
    <source>
        <dbReference type="SMART" id="SM00645"/>
    </source>
</evidence>
<reference evidence="6 7" key="2">
    <citation type="journal article" date="2014" name="BMC Genomics">
        <title>An improved genome of the model marine alga Ostreococcus tauri unfolds by assessing Illumina de novo assemblies.</title>
        <authorList>
            <person name="Blanc-Mathieu R."/>
            <person name="Verhelst B."/>
            <person name="Derelle E."/>
            <person name="Rombauts S."/>
            <person name="Bouget F.Y."/>
            <person name="Carre I."/>
            <person name="Chateau A."/>
            <person name="Eyre-Walker A."/>
            <person name="Grimsley N."/>
            <person name="Moreau H."/>
            <person name="Piegu B."/>
            <person name="Rivals E."/>
            <person name="Schackwitz W."/>
            <person name="Van de Peer Y."/>
            <person name="Piganeau G."/>
        </authorList>
    </citation>
    <scope>NUCLEOTIDE SEQUENCE [LARGE SCALE GENOMIC DNA]</scope>
    <source>
        <strain evidence="7">OTTH 0595 / CCAP 157/2 / RCC745</strain>
    </source>
</reference>
<sequence>MPRRRSRATKTSTMIIAVACAAAGTSAAKTSDDANRAPMRGGRHERAFQDFLNRYGKVYCDGGSTKAVCKTSLRRQEVYFANMVMYEKHNSNERASYRVRETKFSDLTEEEFAQRWLTYTPVKSLDTALGLGLDIDEPSESTLGGAEGETGLGETKGKFARRARWSRQQRERARANLRAQENRQGQPDTAVEGASDASGGLGATGEPPKGYPEQFTWRSPPAGYGNVVGLVHDQQDMCASCWAFVTADSIASRIAVINKGDDAPRLSVKQLMACDDIDHACSTGNMYTAYEWLGQHGGISTMEDYNEKVPGEREDDPEAQCAAEAEHKYNTPAMCDLEQVLGEEPLYRAIYERGPVAVGINANRLQAYDDGVIMMDDCHPLGRGISSINHAVLVVGWGVTKDGIKYWELKNSYGPKWGDQGFFKLERGRIGAHGFGTCGLLFESVYPIVTTGKSAPSTDAPCVEGSVQKVSYYRNETLNPGAGLGDDTDINQDNMGAAMTPKSDSAKLALNVEPRDKDVAPLSHVKNMKADKGAKRRGEYHAIMASLGNAQTSTGRSNLDINIIAPLGACVALIIAVVVAARRQVIESHEESAALLAENVPHGSTLV</sequence>
<keyword evidence="3" id="KW-0732">Signal</keyword>
<dbReference type="Gene3D" id="1.10.287.2250">
    <property type="match status" value="1"/>
</dbReference>
<feature type="compositionally biased region" description="Basic residues" evidence="2">
    <location>
        <begin position="158"/>
        <end position="167"/>
    </location>
</feature>
<evidence type="ECO:0000256" key="2">
    <source>
        <dbReference type="SAM" id="MobiDB-lite"/>
    </source>
</evidence>
<dbReference type="GeneID" id="9836617"/>
<protein>
    <submittedName>
        <fullName evidence="6">Cysteine peptidase, histidine active site</fullName>
    </submittedName>
</protein>
<dbReference type="InterPro" id="IPR025660">
    <property type="entry name" value="Pept_his_AS"/>
</dbReference>
<comment type="similarity">
    <text evidence="1">Belongs to the peptidase C1 family.</text>
</comment>
<dbReference type="InterPro" id="IPR013201">
    <property type="entry name" value="Prot_inhib_I29"/>
</dbReference>
<dbReference type="EMBL" id="CAID01000007">
    <property type="protein sequence ID" value="CEF98662.1"/>
    <property type="molecule type" value="Genomic_DNA"/>
</dbReference>
<dbReference type="OrthoDB" id="497987at2759"/>
<evidence type="ECO:0000256" key="3">
    <source>
        <dbReference type="SAM" id="SignalP"/>
    </source>
</evidence>
<dbReference type="CDD" id="cd02248">
    <property type="entry name" value="Peptidase_C1A"/>
    <property type="match status" value="1"/>
</dbReference>
<feature type="domain" description="Peptidase C1A papain C-terminal" evidence="4">
    <location>
        <begin position="211"/>
        <end position="448"/>
    </location>
</feature>
<dbReference type="GO" id="GO:0008234">
    <property type="term" value="F:cysteine-type peptidase activity"/>
    <property type="evidence" value="ECO:0007669"/>
    <property type="project" value="InterPro"/>
</dbReference>
<dbReference type="SMART" id="SM00645">
    <property type="entry name" value="Pept_C1"/>
    <property type="match status" value="1"/>
</dbReference>
<feature type="domain" description="Cathepsin propeptide inhibitor" evidence="5">
    <location>
        <begin position="48"/>
        <end position="112"/>
    </location>
</feature>
<dbReference type="PRINTS" id="PR00705">
    <property type="entry name" value="PAPAIN"/>
</dbReference>
<dbReference type="AlphaFoldDB" id="A0A090M7J9"/>
<dbReference type="SUPFAM" id="SSF54001">
    <property type="entry name" value="Cysteine proteinases"/>
    <property type="match status" value="1"/>
</dbReference>